<name>A0AAD4LP72_9AGAM</name>
<comment type="caution">
    <text evidence="2">The sequence shown here is derived from an EMBL/GenBank/DDBJ whole genome shotgun (WGS) entry which is preliminary data.</text>
</comment>
<feature type="region of interest" description="Disordered" evidence="1">
    <location>
        <begin position="71"/>
        <end position="97"/>
    </location>
</feature>
<dbReference type="EMBL" id="JAKELL010000007">
    <property type="protein sequence ID" value="KAH8997547.1"/>
    <property type="molecule type" value="Genomic_DNA"/>
</dbReference>
<reference evidence="2" key="1">
    <citation type="submission" date="2022-01" db="EMBL/GenBank/DDBJ databases">
        <title>Comparative genomics reveals a dynamic genome evolution in the ectomycorrhizal milk-cap (Lactarius) mushrooms.</title>
        <authorList>
            <consortium name="DOE Joint Genome Institute"/>
            <person name="Lebreton A."/>
            <person name="Tang N."/>
            <person name="Kuo A."/>
            <person name="LaButti K."/>
            <person name="Drula E."/>
            <person name="Barry K."/>
            <person name="Clum A."/>
            <person name="Lipzen A."/>
            <person name="Mousain D."/>
            <person name="Ng V."/>
            <person name="Wang R."/>
            <person name="Wang X."/>
            <person name="Dai Y."/>
            <person name="Henrissat B."/>
            <person name="Grigoriev I.V."/>
            <person name="Guerin-Laguette A."/>
            <person name="Yu F."/>
            <person name="Martin F.M."/>
        </authorList>
    </citation>
    <scope>NUCLEOTIDE SEQUENCE</scope>
    <source>
        <strain evidence="2">QP</strain>
    </source>
</reference>
<evidence type="ECO:0000256" key="1">
    <source>
        <dbReference type="SAM" id="MobiDB-lite"/>
    </source>
</evidence>
<evidence type="ECO:0000313" key="3">
    <source>
        <dbReference type="Proteomes" id="UP001201163"/>
    </source>
</evidence>
<dbReference type="AlphaFoldDB" id="A0AAD4LP72"/>
<dbReference type="Proteomes" id="UP001201163">
    <property type="component" value="Unassembled WGS sequence"/>
</dbReference>
<organism evidence="2 3">
    <name type="scientific">Lactarius akahatsu</name>
    <dbReference type="NCBI Taxonomy" id="416441"/>
    <lineage>
        <taxon>Eukaryota</taxon>
        <taxon>Fungi</taxon>
        <taxon>Dikarya</taxon>
        <taxon>Basidiomycota</taxon>
        <taxon>Agaricomycotina</taxon>
        <taxon>Agaricomycetes</taxon>
        <taxon>Russulales</taxon>
        <taxon>Russulaceae</taxon>
        <taxon>Lactarius</taxon>
    </lineage>
</organism>
<gene>
    <name evidence="2" type="ORF">EDB92DRAFT_1792951</name>
</gene>
<proteinExistence type="predicted"/>
<feature type="compositionally biased region" description="Basic and acidic residues" evidence="1">
    <location>
        <begin position="71"/>
        <end position="83"/>
    </location>
</feature>
<protein>
    <submittedName>
        <fullName evidence="2">Uncharacterized protein</fullName>
    </submittedName>
</protein>
<feature type="region of interest" description="Disordered" evidence="1">
    <location>
        <begin position="1"/>
        <end position="37"/>
    </location>
</feature>
<keyword evidence="3" id="KW-1185">Reference proteome</keyword>
<sequence length="97" mass="10696">MAHNVTVTYDLVLPKGTPRPKPESSSSSVSHTRQIAPCTNGYKGYYDTLRTAIDEIKAATGHELTVWRDAVGNRELGKEANMKEDDDEGSDKEGEEQ</sequence>
<evidence type="ECO:0000313" key="2">
    <source>
        <dbReference type="EMBL" id="KAH8997547.1"/>
    </source>
</evidence>
<accession>A0AAD4LP72</accession>
<feature type="compositionally biased region" description="Acidic residues" evidence="1">
    <location>
        <begin position="84"/>
        <end position="97"/>
    </location>
</feature>